<evidence type="ECO:0000313" key="2">
    <source>
        <dbReference type="EMBL" id="UYC81398.1"/>
    </source>
</evidence>
<keyword evidence="2" id="KW-0547">Nucleotide-binding</keyword>
<gene>
    <name evidence="2" type="ORF">OE229_02745</name>
</gene>
<evidence type="ECO:0000313" key="3">
    <source>
        <dbReference type="Proteomes" id="UP001062223"/>
    </source>
</evidence>
<dbReference type="KEGG" id="cpoi:OE229_02745"/>
<proteinExistence type="predicted"/>
<accession>A0A9Q9T3R7</accession>
<dbReference type="InterPro" id="IPR007421">
    <property type="entry name" value="Schlafen_AlbA_2_dom"/>
</dbReference>
<protein>
    <submittedName>
        <fullName evidence="2">ATP-binding protein</fullName>
    </submittedName>
</protein>
<dbReference type="AlphaFoldDB" id="A0A9Q9T3R7"/>
<dbReference type="RefSeq" id="WP_263344986.1">
    <property type="nucleotide sequence ID" value="NZ_CP106879.1"/>
</dbReference>
<dbReference type="InterPro" id="IPR038461">
    <property type="entry name" value="Schlafen_AlbA_2_dom_sf"/>
</dbReference>
<dbReference type="EMBL" id="CP106879">
    <property type="protein sequence ID" value="UYC81398.1"/>
    <property type="molecule type" value="Genomic_DNA"/>
</dbReference>
<evidence type="ECO:0000259" key="1">
    <source>
        <dbReference type="Pfam" id="PF04326"/>
    </source>
</evidence>
<organism evidence="2 3">
    <name type="scientific">Curtobacterium poinsettiae</name>
    <dbReference type="NCBI Taxonomy" id="159612"/>
    <lineage>
        <taxon>Bacteria</taxon>
        <taxon>Bacillati</taxon>
        <taxon>Actinomycetota</taxon>
        <taxon>Actinomycetes</taxon>
        <taxon>Micrococcales</taxon>
        <taxon>Microbacteriaceae</taxon>
        <taxon>Curtobacterium</taxon>
    </lineage>
</organism>
<sequence length="409" mass="44409">MPFTGLHRAAGAASGPLADSLLDDAVAAGARESVDLDWKSELPPIKNLSQSDFPKDVAAMANAGGGVIVYGVREADKAATGRVHVAEFHERYESALVSAAVTAISPPVLGLRVHSLGQEPRAVVVEVPSSVDGPHLIYRNDFFGAPLRNDSDTVWMREREVARMYRARFDEQRRAIEALGDLFAYEADGRDVENRAWLVAVGLPRRVDSSKRISRDDTVRLIGSAESLSNGWTRRGMHPLASTDRYNVRPGLRRWIAPNSATGNAAWREAWVSVHHNGAVSVAAAVGGHRNVMGEHSQPWVVESVAVENAVSDFLALIRTVGLHLGGDEYDIRIGIESRGLQPLRLATIDSTGYQFMGTSTALHRYAPVDATIQVGIDDRSYEQQLIDLATDCINQGGITYLQSISEPG</sequence>
<dbReference type="Pfam" id="PF04326">
    <property type="entry name" value="SLFN_AlbA_2"/>
    <property type="match status" value="1"/>
</dbReference>
<dbReference type="GO" id="GO:0005524">
    <property type="term" value="F:ATP binding"/>
    <property type="evidence" value="ECO:0007669"/>
    <property type="project" value="UniProtKB-KW"/>
</dbReference>
<name>A0A9Q9T3R7_9MICO</name>
<dbReference type="Gene3D" id="3.30.950.30">
    <property type="entry name" value="Schlafen, AAA domain"/>
    <property type="match status" value="1"/>
</dbReference>
<reference evidence="2" key="1">
    <citation type="submission" date="2022-09" db="EMBL/GenBank/DDBJ databases">
        <title>Taxonomy of Curtobacterium flaccumfaciens.</title>
        <authorList>
            <person name="Osdaghi E."/>
            <person name="Taghavi S.M."/>
            <person name="Hamidizade M."/>
            <person name="Abachi H."/>
            <person name="Fazliarab A."/>
            <person name="Baeyen S."/>
            <person name="Portier P."/>
            <person name="Van Vaerenbergh J."/>
            <person name="Jacques M.-A."/>
        </authorList>
    </citation>
    <scope>NUCLEOTIDE SEQUENCE</scope>
    <source>
        <strain evidence="2">AGQB46</strain>
    </source>
</reference>
<dbReference type="Proteomes" id="UP001062223">
    <property type="component" value="Chromosome"/>
</dbReference>
<feature type="domain" description="Schlafen AlbA-2" evidence="1">
    <location>
        <begin position="32"/>
        <end position="149"/>
    </location>
</feature>
<keyword evidence="2" id="KW-0067">ATP-binding</keyword>